<dbReference type="GO" id="GO:0042761">
    <property type="term" value="P:very long-chain fatty acid biosynthetic process"/>
    <property type="evidence" value="ECO:0007669"/>
    <property type="project" value="TreeGrafter"/>
</dbReference>
<dbReference type="STRING" id="948595.L2GX65"/>
<feature type="transmembrane region" description="Helical" evidence="14">
    <location>
        <begin position="119"/>
        <end position="138"/>
    </location>
</feature>
<dbReference type="OMA" id="INICAGM"/>
<keyword evidence="12 14" id="KW-0456">Lyase</keyword>
<accession>L2GX65</accession>
<evidence type="ECO:0000313" key="15">
    <source>
        <dbReference type="EMBL" id="ELA48276.1"/>
    </source>
</evidence>
<evidence type="ECO:0000256" key="2">
    <source>
        <dbReference type="ARBA" id="ARBA00005194"/>
    </source>
</evidence>
<keyword evidence="16" id="KW-1185">Reference proteome</keyword>
<gene>
    <name evidence="15" type="ORF">VCUG_00317</name>
</gene>
<evidence type="ECO:0000256" key="7">
    <source>
        <dbReference type="ARBA" id="ARBA00022832"/>
    </source>
</evidence>
<evidence type="ECO:0000256" key="11">
    <source>
        <dbReference type="ARBA" id="ARBA00023160"/>
    </source>
</evidence>
<dbReference type="PANTHER" id="PTHR11035:SF3">
    <property type="entry name" value="VERY-LONG-CHAIN (3R)-3-HYDROXYACYL-COA DEHYDRATASE"/>
    <property type="match status" value="1"/>
</dbReference>
<dbReference type="GeneID" id="19878206"/>
<reference evidence="16" key="1">
    <citation type="submission" date="2011-03" db="EMBL/GenBank/DDBJ databases">
        <title>The genome sequence of Vavraia culicis strain floridensis.</title>
        <authorList>
            <consortium name="The Broad Institute Genome Sequencing Platform"/>
            <person name="Cuomo C."/>
            <person name="Becnel J."/>
            <person name="Sanscrainte N."/>
            <person name="Young S.K."/>
            <person name="Zeng Q."/>
            <person name="Gargeya S."/>
            <person name="Fitzgerald M."/>
            <person name="Haas B."/>
            <person name="Abouelleil A."/>
            <person name="Alvarado L."/>
            <person name="Arachchi H.M."/>
            <person name="Berlin A."/>
            <person name="Chapman S.B."/>
            <person name="Gearin G."/>
            <person name="Goldberg J."/>
            <person name="Griggs A."/>
            <person name="Gujja S."/>
            <person name="Hansen M."/>
            <person name="Heiman D."/>
            <person name="Howarth C."/>
            <person name="Larimer J."/>
            <person name="Lui A."/>
            <person name="MacDonald P.J.P."/>
            <person name="McCowen C."/>
            <person name="Montmayeur A."/>
            <person name="Murphy C."/>
            <person name="Neiman D."/>
            <person name="Pearson M."/>
            <person name="Priest M."/>
            <person name="Roberts A."/>
            <person name="Saif S."/>
            <person name="Shea T."/>
            <person name="Sisk P."/>
            <person name="Stolte C."/>
            <person name="Sykes S."/>
            <person name="Wortman J."/>
            <person name="Nusbaum C."/>
            <person name="Birren B."/>
        </authorList>
    </citation>
    <scope>NUCLEOTIDE SEQUENCE [LARGE SCALE GENOMIC DNA]</scope>
    <source>
        <strain evidence="16">floridensis</strain>
    </source>
</reference>
<comment type="pathway">
    <text evidence="2 14">Lipid metabolism; fatty acid biosynthesis.</text>
</comment>
<evidence type="ECO:0000256" key="9">
    <source>
        <dbReference type="ARBA" id="ARBA00023098"/>
    </source>
</evidence>
<dbReference type="GO" id="GO:0102158">
    <property type="term" value="F:very-long-chain (3R)-3-hydroxyacyl-CoA dehydratase activity"/>
    <property type="evidence" value="ECO:0007669"/>
    <property type="project" value="UniProtKB-EC"/>
</dbReference>
<comment type="catalytic activity">
    <reaction evidence="13 14">
        <text>a very-long-chain (3R)-3-hydroxyacyl-CoA = a very-long-chain (2E)-enoyl-CoA + H2O</text>
        <dbReference type="Rhea" id="RHEA:45812"/>
        <dbReference type="ChEBI" id="CHEBI:15377"/>
        <dbReference type="ChEBI" id="CHEBI:83728"/>
        <dbReference type="ChEBI" id="CHEBI:85440"/>
        <dbReference type="EC" id="4.2.1.134"/>
    </reaction>
</comment>
<dbReference type="InterPro" id="IPR007482">
    <property type="entry name" value="Tyr_Pase-like_PTPLA"/>
</dbReference>
<keyword evidence="11 14" id="KW-0275">Fatty acid biosynthesis</keyword>
<dbReference type="InParanoid" id="L2GX65"/>
<evidence type="ECO:0000256" key="3">
    <source>
        <dbReference type="ARBA" id="ARBA00007811"/>
    </source>
</evidence>
<keyword evidence="5 14" id="KW-0444">Lipid biosynthesis</keyword>
<evidence type="ECO:0000256" key="13">
    <source>
        <dbReference type="ARBA" id="ARBA00036671"/>
    </source>
</evidence>
<dbReference type="AlphaFoldDB" id="L2GX65"/>
<feature type="transmembrane region" description="Helical" evidence="14">
    <location>
        <begin position="65"/>
        <end position="83"/>
    </location>
</feature>
<evidence type="ECO:0000256" key="1">
    <source>
        <dbReference type="ARBA" id="ARBA00004141"/>
    </source>
</evidence>
<dbReference type="OrthoDB" id="46988at2759"/>
<evidence type="ECO:0000256" key="8">
    <source>
        <dbReference type="ARBA" id="ARBA00022989"/>
    </source>
</evidence>
<organism evidence="15 16">
    <name type="scientific">Vavraia culicis (isolate floridensis)</name>
    <name type="common">Microsporidian parasite</name>
    <dbReference type="NCBI Taxonomy" id="948595"/>
    <lineage>
        <taxon>Eukaryota</taxon>
        <taxon>Fungi</taxon>
        <taxon>Fungi incertae sedis</taxon>
        <taxon>Microsporidia</taxon>
        <taxon>Pleistophoridae</taxon>
        <taxon>Vavraia</taxon>
    </lineage>
</organism>
<dbReference type="Pfam" id="PF04387">
    <property type="entry name" value="PTPLA"/>
    <property type="match status" value="1"/>
</dbReference>
<dbReference type="FunCoup" id="L2GX65">
    <property type="interactions" value="110"/>
</dbReference>
<dbReference type="HOGENOM" id="CLU_034302_6_1_1"/>
<dbReference type="EMBL" id="GL877406">
    <property type="protein sequence ID" value="ELA48276.1"/>
    <property type="molecule type" value="Genomic_DNA"/>
</dbReference>
<evidence type="ECO:0000256" key="14">
    <source>
        <dbReference type="RuleBase" id="RU363109"/>
    </source>
</evidence>
<protein>
    <recommendedName>
        <fullName evidence="4 14">Very-long-chain (3R)-3-hydroxyacyl-CoA dehydratase</fullName>
        <ecNumber evidence="4 14">4.2.1.134</ecNumber>
    </recommendedName>
</protein>
<dbReference type="PANTHER" id="PTHR11035">
    <property type="entry name" value="VERY-LONG-CHAIN (3R)-3-HYDROXYACYL-COA DEHYDRATASE"/>
    <property type="match status" value="1"/>
</dbReference>
<evidence type="ECO:0000256" key="6">
    <source>
        <dbReference type="ARBA" id="ARBA00022692"/>
    </source>
</evidence>
<proteinExistence type="inferred from homology"/>
<dbReference type="VEuPathDB" id="MicrosporidiaDB:VCUG_00317"/>
<dbReference type="RefSeq" id="XP_008073335.1">
    <property type="nucleotide sequence ID" value="XM_008075144.1"/>
</dbReference>
<sequence>MLKYINLYNLAGTLVGAFALSSIALNYFSKNMHFIFRIALCQSFYILEVLNILTNASKSRLFPTCMQLSSRLFIIWCICYRYGFADAVVHIMLLCWFVSDTVRYLFYFSRNGTVKFLRYNLFIVLYPLGTLCEIVLVSRVERACTGVLKYFLRVVMLCYIPGFSFLYVHMIRRRRWTDKNRSAAQRKKDK</sequence>
<evidence type="ECO:0000256" key="10">
    <source>
        <dbReference type="ARBA" id="ARBA00023136"/>
    </source>
</evidence>
<name>L2GX65_VAVCU</name>
<dbReference type="GO" id="GO:0005789">
    <property type="term" value="C:endoplasmic reticulum membrane"/>
    <property type="evidence" value="ECO:0007669"/>
    <property type="project" value="UniProtKB-SubCell"/>
</dbReference>
<evidence type="ECO:0000256" key="4">
    <source>
        <dbReference type="ARBA" id="ARBA00013122"/>
    </source>
</evidence>
<comment type="subcellular location">
    <subcellularLocation>
        <location evidence="14">Endoplasmic reticulum membrane</location>
        <topology evidence="14">Multi-pass membrane protein</topology>
    </subcellularLocation>
    <subcellularLocation>
        <location evidence="1">Membrane</location>
        <topology evidence="1">Multi-pass membrane protein</topology>
    </subcellularLocation>
</comment>
<feature type="transmembrane region" description="Helical" evidence="14">
    <location>
        <begin position="7"/>
        <end position="28"/>
    </location>
</feature>
<feature type="transmembrane region" description="Helical" evidence="14">
    <location>
        <begin position="150"/>
        <end position="171"/>
    </location>
</feature>
<keyword evidence="14" id="KW-0256">Endoplasmic reticulum</keyword>
<evidence type="ECO:0000256" key="5">
    <source>
        <dbReference type="ARBA" id="ARBA00022516"/>
    </source>
</evidence>
<keyword evidence="6 14" id="KW-0812">Transmembrane</keyword>
<keyword evidence="8 14" id="KW-1133">Transmembrane helix</keyword>
<comment type="caution">
    <text evidence="14">Lacks conserved residue(s) required for the propagation of feature annotation.</text>
</comment>
<dbReference type="UniPathway" id="UPA00094"/>
<dbReference type="GO" id="GO:0030497">
    <property type="term" value="P:fatty acid elongation"/>
    <property type="evidence" value="ECO:0007669"/>
    <property type="project" value="TreeGrafter"/>
</dbReference>
<dbReference type="Proteomes" id="UP000011081">
    <property type="component" value="Unassembled WGS sequence"/>
</dbReference>
<comment type="similarity">
    <text evidence="3 14">Belongs to the very long-chain fatty acids dehydratase HACD family.</text>
</comment>
<keyword evidence="10 14" id="KW-0472">Membrane</keyword>
<dbReference type="EC" id="4.2.1.134" evidence="4 14"/>
<evidence type="ECO:0000313" key="16">
    <source>
        <dbReference type="Proteomes" id="UP000011081"/>
    </source>
</evidence>
<comment type="function">
    <text evidence="14">Catalyzes the third of the four reactions of the long-chain fatty acids elongation cycle. This endoplasmic reticulum-bound enzymatic process, allows the addition of two carbons to the chain of long- and very long-chain fatty acids/VLCFAs per cycle. This enzyme catalyzes the dehydration of the 3-hydroxyacyl-CoA intermediate into trans-2,3-enoyl-CoA, within each cycle of fatty acid elongation. Thereby, it participates to the production of VLCFAs of different chain lengths that are involved in multiple biological processes as precursors of membrane lipids and lipid mediators.</text>
</comment>
<keyword evidence="9 14" id="KW-0443">Lipid metabolism</keyword>
<dbReference type="GO" id="GO:0030148">
    <property type="term" value="P:sphingolipid biosynthetic process"/>
    <property type="evidence" value="ECO:0007669"/>
    <property type="project" value="TreeGrafter"/>
</dbReference>
<keyword evidence="7 14" id="KW-0276">Fatty acid metabolism</keyword>
<evidence type="ECO:0000256" key="12">
    <source>
        <dbReference type="ARBA" id="ARBA00023239"/>
    </source>
</evidence>